<dbReference type="Gene3D" id="3.40.50.300">
    <property type="entry name" value="P-loop containing nucleotide triphosphate hydrolases"/>
    <property type="match status" value="2"/>
</dbReference>
<dbReference type="PANTHER" id="PTHR24222:SF63">
    <property type="entry name" value="ATP BINDING CASSETTE SUBFAMILY B"/>
    <property type="match status" value="1"/>
</dbReference>
<protein>
    <submittedName>
        <fullName evidence="1">Uncharacterized protein</fullName>
    </submittedName>
</protein>
<feature type="non-terminal residue" evidence="1">
    <location>
        <position position="1"/>
    </location>
</feature>
<accession>A0A7J7NYT9</accession>
<organism evidence="1 2">
    <name type="scientific">Kingdonia uniflora</name>
    <dbReference type="NCBI Taxonomy" id="39325"/>
    <lineage>
        <taxon>Eukaryota</taxon>
        <taxon>Viridiplantae</taxon>
        <taxon>Streptophyta</taxon>
        <taxon>Embryophyta</taxon>
        <taxon>Tracheophyta</taxon>
        <taxon>Spermatophyta</taxon>
        <taxon>Magnoliopsida</taxon>
        <taxon>Ranunculales</taxon>
        <taxon>Circaeasteraceae</taxon>
        <taxon>Kingdonia</taxon>
    </lineage>
</organism>
<dbReference type="PANTHER" id="PTHR24222">
    <property type="entry name" value="ABC TRANSPORTER B FAMILY"/>
    <property type="match status" value="1"/>
</dbReference>
<dbReference type="OrthoDB" id="1110383at2759"/>
<dbReference type="GO" id="GO:0005886">
    <property type="term" value="C:plasma membrane"/>
    <property type="evidence" value="ECO:0007669"/>
    <property type="project" value="TreeGrafter"/>
</dbReference>
<dbReference type="GO" id="GO:0042626">
    <property type="term" value="F:ATPase-coupled transmembrane transporter activity"/>
    <property type="evidence" value="ECO:0007669"/>
    <property type="project" value="TreeGrafter"/>
</dbReference>
<dbReference type="EMBL" id="JACGCM010000440">
    <property type="protein sequence ID" value="KAF6172356.1"/>
    <property type="molecule type" value="Genomic_DNA"/>
</dbReference>
<dbReference type="Proteomes" id="UP000541444">
    <property type="component" value="Unassembled WGS sequence"/>
</dbReference>
<dbReference type="InterPro" id="IPR027417">
    <property type="entry name" value="P-loop_NTPase"/>
</dbReference>
<gene>
    <name evidence="1" type="ORF">GIB67_024978</name>
</gene>
<reference evidence="1 2" key="1">
    <citation type="journal article" date="2020" name="IScience">
        <title>Genome Sequencing of the Endangered Kingdonia uniflora (Circaeasteraceae, Ranunculales) Reveals Potential Mechanisms of Evolutionary Specialization.</title>
        <authorList>
            <person name="Sun Y."/>
            <person name="Deng T."/>
            <person name="Zhang A."/>
            <person name="Moore M.J."/>
            <person name="Landis J.B."/>
            <person name="Lin N."/>
            <person name="Zhang H."/>
            <person name="Zhang X."/>
            <person name="Huang J."/>
            <person name="Zhang X."/>
            <person name="Sun H."/>
            <person name="Wang H."/>
        </authorList>
    </citation>
    <scope>NUCLEOTIDE SEQUENCE [LARGE SCALE GENOMIC DNA]</scope>
    <source>
        <strain evidence="1">TB1705</strain>
        <tissue evidence="1">Leaf</tissue>
    </source>
</reference>
<evidence type="ECO:0000313" key="2">
    <source>
        <dbReference type="Proteomes" id="UP000541444"/>
    </source>
</evidence>
<sequence>MVLVSQEPILFASNIRDNIGCRKDDVTLEEIKAFAELANTVTFIEKCLRRHFIVSFSPLMLSESNKSERVMQEALDCIMSNRTNIVVAHRLSTLKNSDTIAVIHLGNIAERGK</sequence>
<evidence type="ECO:0000313" key="1">
    <source>
        <dbReference type="EMBL" id="KAF6172356.1"/>
    </source>
</evidence>
<dbReference type="AlphaFoldDB" id="A0A7J7NYT9"/>
<comment type="caution">
    <text evidence="1">The sequence shown here is derived from an EMBL/GenBank/DDBJ whole genome shotgun (WGS) entry which is preliminary data.</text>
</comment>
<dbReference type="SUPFAM" id="SSF52540">
    <property type="entry name" value="P-loop containing nucleoside triphosphate hydrolases"/>
    <property type="match status" value="1"/>
</dbReference>
<name>A0A7J7NYT9_9MAGN</name>
<dbReference type="InterPro" id="IPR039421">
    <property type="entry name" value="Type_1_exporter"/>
</dbReference>
<keyword evidence="2" id="KW-1185">Reference proteome</keyword>
<proteinExistence type="predicted"/>